<gene>
    <name evidence="2" type="ORF">IV50_GL000840</name>
    <name evidence="3" type="ORF">NCTC13645_00710</name>
</gene>
<evidence type="ECO:0000313" key="3">
    <source>
        <dbReference type="EMBL" id="SUP52807.1"/>
    </source>
</evidence>
<organism evidence="2 4">
    <name type="scientific">Weissella viridescens</name>
    <name type="common">Lactobacillus viridescens</name>
    <dbReference type="NCBI Taxonomy" id="1629"/>
    <lineage>
        <taxon>Bacteria</taxon>
        <taxon>Bacillati</taxon>
        <taxon>Bacillota</taxon>
        <taxon>Bacilli</taxon>
        <taxon>Lactobacillales</taxon>
        <taxon>Lactobacillaceae</taxon>
        <taxon>Weissella</taxon>
    </lineage>
</organism>
<keyword evidence="4" id="KW-1185">Reference proteome</keyword>
<reference evidence="3 5" key="2">
    <citation type="submission" date="2018-06" db="EMBL/GenBank/DDBJ databases">
        <authorList>
            <consortium name="Pathogen Informatics"/>
            <person name="Doyle S."/>
        </authorList>
    </citation>
    <scope>NUCLEOTIDE SEQUENCE [LARGE SCALE GENOMIC DNA]</scope>
    <source>
        <strain evidence="3 5">NCTC13645</strain>
    </source>
</reference>
<name>A0A0R2H0V5_WEIVI</name>
<evidence type="ECO:0000256" key="1">
    <source>
        <dbReference type="SAM" id="Phobius"/>
    </source>
</evidence>
<dbReference type="PATRIC" id="fig|1629.5.peg.847"/>
<dbReference type="RefSeq" id="WP_156405011.1">
    <property type="nucleotide sequence ID" value="NZ_BJLU01000002.1"/>
</dbReference>
<dbReference type="AlphaFoldDB" id="A0A0R2H0V5"/>
<protein>
    <submittedName>
        <fullName evidence="2">Uncharacterized protein</fullName>
    </submittedName>
</protein>
<dbReference type="STRING" id="1629.IV50_GL000840"/>
<accession>A0A0R2H0V5</accession>
<sequence length="52" mass="5632">MDVGILLILFIVGVICLMYGVQGHSSMRNRTILTVAGLACLIAATFYFVLNV</sequence>
<proteinExistence type="predicted"/>
<keyword evidence="1" id="KW-1133">Transmembrane helix</keyword>
<feature type="transmembrane region" description="Helical" evidence="1">
    <location>
        <begin position="31"/>
        <end position="50"/>
    </location>
</feature>
<dbReference type="Proteomes" id="UP000254621">
    <property type="component" value="Unassembled WGS sequence"/>
</dbReference>
<feature type="transmembrane region" description="Helical" evidence="1">
    <location>
        <begin position="6"/>
        <end position="24"/>
    </location>
</feature>
<evidence type="ECO:0000313" key="2">
    <source>
        <dbReference type="EMBL" id="KRN46562.1"/>
    </source>
</evidence>
<dbReference type="EMBL" id="JQBM01000002">
    <property type="protein sequence ID" value="KRN46562.1"/>
    <property type="molecule type" value="Genomic_DNA"/>
</dbReference>
<dbReference type="Proteomes" id="UP000051992">
    <property type="component" value="Unassembled WGS sequence"/>
</dbReference>
<keyword evidence="1" id="KW-0812">Transmembrane</keyword>
<evidence type="ECO:0000313" key="5">
    <source>
        <dbReference type="Proteomes" id="UP000254621"/>
    </source>
</evidence>
<evidence type="ECO:0000313" key="4">
    <source>
        <dbReference type="Proteomes" id="UP000051992"/>
    </source>
</evidence>
<dbReference type="EMBL" id="UHIV01000001">
    <property type="protein sequence ID" value="SUP52807.1"/>
    <property type="molecule type" value="Genomic_DNA"/>
</dbReference>
<keyword evidence="1" id="KW-0472">Membrane</keyword>
<reference evidence="2 4" key="1">
    <citation type="journal article" date="2015" name="Genome Announc.">
        <title>Expanding the biotechnology potential of lactobacilli through comparative genomics of 213 strains and associated genera.</title>
        <authorList>
            <person name="Sun Z."/>
            <person name="Harris H.M."/>
            <person name="McCann A."/>
            <person name="Guo C."/>
            <person name="Argimon S."/>
            <person name="Zhang W."/>
            <person name="Yang X."/>
            <person name="Jeffery I.B."/>
            <person name="Cooney J.C."/>
            <person name="Kagawa T.F."/>
            <person name="Liu W."/>
            <person name="Song Y."/>
            <person name="Salvetti E."/>
            <person name="Wrobel A."/>
            <person name="Rasinkangas P."/>
            <person name="Parkhill J."/>
            <person name="Rea M.C."/>
            <person name="O'Sullivan O."/>
            <person name="Ritari J."/>
            <person name="Douillard F.P."/>
            <person name="Paul Ross R."/>
            <person name="Yang R."/>
            <person name="Briner A.E."/>
            <person name="Felis G.E."/>
            <person name="de Vos W.M."/>
            <person name="Barrangou R."/>
            <person name="Klaenhammer T.R."/>
            <person name="Caufield P.W."/>
            <person name="Cui Y."/>
            <person name="Zhang H."/>
            <person name="O'Toole P.W."/>
        </authorList>
    </citation>
    <scope>NUCLEOTIDE SEQUENCE [LARGE SCALE GENOMIC DNA]</scope>
    <source>
        <strain evidence="2 4">DSM 20410</strain>
    </source>
</reference>